<protein>
    <recommendedName>
        <fullName evidence="6">Immunoglobulin V-set domain-containing protein</fullName>
    </recommendedName>
</protein>
<dbReference type="InterPro" id="IPR036179">
    <property type="entry name" value="Ig-like_dom_sf"/>
</dbReference>
<evidence type="ECO:0000256" key="2">
    <source>
        <dbReference type="ARBA" id="ARBA00022859"/>
    </source>
</evidence>
<dbReference type="SUPFAM" id="SSF48726">
    <property type="entry name" value="Immunoglobulin"/>
    <property type="match status" value="1"/>
</dbReference>
<dbReference type="SMART" id="SM00406">
    <property type="entry name" value="IGv"/>
    <property type="match status" value="1"/>
</dbReference>
<dbReference type="EMBL" id="WJEC01000009">
    <property type="protein sequence ID" value="KAF7487306.1"/>
    <property type="molecule type" value="Genomic_DNA"/>
</dbReference>
<dbReference type="AlphaFoldDB" id="A0A5E4ASK5"/>
<evidence type="ECO:0000313" key="7">
    <source>
        <dbReference type="EMBL" id="KAF7487306.1"/>
    </source>
</evidence>
<keyword evidence="9" id="KW-1185">Reference proteome</keyword>
<keyword evidence="1 5" id="KW-0732">Signal</keyword>
<dbReference type="GO" id="GO:0007166">
    <property type="term" value="P:cell surface receptor signaling pathway"/>
    <property type="evidence" value="ECO:0007669"/>
    <property type="project" value="TreeGrafter"/>
</dbReference>
<feature type="signal peptide" evidence="5">
    <location>
        <begin position="1"/>
        <end position="19"/>
    </location>
</feature>
<proteinExistence type="predicted"/>
<keyword evidence="4" id="KW-0393">Immunoglobulin domain</keyword>
<dbReference type="GO" id="GO:0005886">
    <property type="term" value="C:plasma membrane"/>
    <property type="evidence" value="ECO:0007669"/>
    <property type="project" value="TreeGrafter"/>
</dbReference>
<evidence type="ECO:0000256" key="5">
    <source>
        <dbReference type="SAM" id="SignalP"/>
    </source>
</evidence>
<dbReference type="InterPro" id="IPR013106">
    <property type="entry name" value="Ig_V-set"/>
</dbReference>
<reference evidence="8 9" key="1">
    <citation type="submission" date="2019-04" db="EMBL/GenBank/DDBJ databases">
        <authorList>
            <person name="Alioto T."/>
            <person name="Alioto T."/>
        </authorList>
    </citation>
    <scope>NUCLEOTIDE SEQUENCE [LARGE SCALE GENOMIC DNA]</scope>
</reference>
<reference evidence="7" key="2">
    <citation type="submission" date="2020-08" db="EMBL/GenBank/DDBJ databases">
        <authorList>
            <person name="Shumante A."/>
            <person name="Zimin A.V."/>
            <person name="Puiu D."/>
            <person name="Salzberg S.L."/>
        </authorList>
    </citation>
    <scope>NUCLEOTIDE SEQUENCE</scope>
    <source>
        <strain evidence="7">WC2-LM</strain>
        <tissue evidence="7">Liver</tissue>
    </source>
</reference>
<dbReference type="Pfam" id="PF07686">
    <property type="entry name" value="V-set"/>
    <property type="match status" value="1"/>
</dbReference>
<dbReference type="InterPro" id="IPR013783">
    <property type="entry name" value="Ig-like_fold"/>
</dbReference>
<evidence type="ECO:0000256" key="1">
    <source>
        <dbReference type="ARBA" id="ARBA00022729"/>
    </source>
</evidence>
<organism evidence="8 9">
    <name type="scientific">Marmota monax</name>
    <name type="common">Woodchuck</name>
    <dbReference type="NCBI Taxonomy" id="9995"/>
    <lineage>
        <taxon>Eukaryota</taxon>
        <taxon>Metazoa</taxon>
        <taxon>Chordata</taxon>
        <taxon>Craniata</taxon>
        <taxon>Vertebrata</taxon>
        <taxon>Euteleostomi</taxon>
        <taxon>Mammalia</taxon>
        <taxon>Eutheria</taxon>
        <taxon>Euarchontoglires</taxon>
        <taxon>Glires</taxon>
        <taxon>Rodentia</taxon>
        <taxon>Sciuromorpha</taxon>
        <taxon>Sciuridae</taxon>
        <taxon>Xerinae</taxon>
        <taxon>Marmotini</taxon>
        <taxon>Marmota</taxon>
    </lineage>
</organism>
<dbReference type="InterPro" id="IPR050413">
    <property type="entry name" value="TCR_beta_variable"/>
</dbReference>
<accession>A0A5E4ASK5</accession>
<name>A0A5E4ASK5_MARMO</name>
<dbReference type="PANTHER" id="PTHR23268">
    <property type="entry name" value="T-CELL RECEPTOR BETA CHAIN"/>
    <property type="match status" value="1"/>
</dbReference>
<evidence type="ECO:0000256" key="3">
    <source>
        <dbReference type="ARBA" id="ARBA00023130"/>
    </source>
</evidence>
<keyword evidence="3" id="KW-1064">Adaptive immunity</keyword>
<dbReference type="EMBL" id="CABDUW010000122">
    <property type="protein sequence ID" value="VTJ59502.1"/>
    <property type="molecule type" value="Genomic_DNA"/>
</dbReference>
<gene>
    <name evidence="7" type="ORF">GHT09_000244</name>
    <name evidence="8" type="ORF">MONAX_5E008795</name>
</gene>
<evidence type="ECO:0000313" key="9">
    <source>
        <dbReference type="Proteomes" id="UP000335636"/>
    </source>
</evidence>
<dbReference type="PANTHER" id="PTHR23268:SF45">
    <property type="entry name" value="T CELL RECEPTOR BETA VARIABLE 2"/>
    <property type="match status" value="1"/>
</dbReference>
<evidence type="ECO:0000313" key="8">
    <source>
        <dbReference type="EMBL" id="VTJ59502.1"/>
    </source>
</evidence>
<evidence type="ECO:0000259" key="6">
    <source>
        <dbReference type="SMART" id="SM00406"/>
    </source>
</evidence>
<feature type="domain" description="Immunoglobulin V-set" evidence="6">
    <location>
        <begin position="37"/>
        <end position="113"/>
    </location>
</feature>
<feature type="chain" id="PRO_5033478840" description="Immunoglobulin V-set domain-containing protein" evidence="5">
    <location>
        <begin position="20"/>
        <end position="196"/>
    </location>
</feature>
<sequence length="196" mass="22948">MDTWLFCWTIFNLLKAVHMESEVIQIPSHQVTKMGQMVILSCDPIFGHSFFYWYQQILEQRLEFLVSFYNGKTLEKSEILKDRFSVEKPDKSYFTLKIHLTKLEDSAMYLCASSLTTALQTHLQPVHKHSCVSLSLSYQPKRRKSACVYCCSCPQIDEYLKLNYQVRYVWQECLKAMGCTDFLPKMLQSVTLGCKH</sequence>
<dbReference type="Proteomes" id="UP000662637">
    <property type="component" value="Unassembled WGS sequence"/>
</dbReference>
<evidence type="ECO:0000256" key="4">
    <source>
        <dbReference type="ARBA" id="ARBA00023319"/>
    </source>
</evidence>
<dbReference type="GO" id="GO:0002250">
    <property type="term" value="P:adaptive immune response"/>
    <property type="evidence" value="ECO:0007669"/>
    <property type="project" value="UniProtKB-KW"/>
</dbReference>
<dbReference type="Gene3D" id="2.60.40.10">
    <property type="entry name" value="Immunoglobulins"/>
    <property type="match status" value="1"/>
</dbReference>
<dbReference type="Proteomes" id="UP000335636">
    <property type="component" value="Unassembled WGS sequence"/>
</dbReference>
<keyword evidence="2" id="KW-0391">Immunity</keyword>